<protein>
    <submittedName>
        <fullName evidence="3">Uncharacterized protein</fullName>
    </submittedName>
</protein>
<feature type="compositionally biased region" description="Basic and acidic residues" evidence="1">
    <location>
        <begin position="123"/>
        <end position="137"/>
    </location>
</feature>
<evidence type="ECO:0000313" key="4">
    <source>
        <dbReference type="Proteomes" id="UP000030694"/>
    </source>
</evidence>
<dbReference type="PANTHER" id="PTHR13270">
    <property type="entry name" value="PROTEIN C20ORF116-RELATED"/>
    <property type="match status" value="1"/>
</dbReference>
<keyword evidence="2" id="KW-0472">Membrane</keyword>
<name>A0A024X1Z5_PLAFC</name>
<feature type="compositionally biased region" description="Polar residues" evidence="1">
    <location>
        <begin position="92"/>
        <end position="110"/>
    </location>
</feature>
<organism evidence="3 4">
    <name type="scientific">Plasmodium falciparum (isolate Camp / Malaysia)</name>
    <dbReference type="NCBI Taxonomy" id="5835"/>
    <lineage>
        <taxon>Eukaryota</taxon>
        <taxon>Sar</taxon>
        <taxon>Alveolata</taxon>
        <taxon>Apicomplexa</taxon>
        <taxon>Aconoidasida</taxon>
        <taxon>Haemosporida</taxon>
        <taxon>Plasmodiidae</taxon>
        <taxon>Plasmodium</taxon>
        <taxon>Plasmodium (Laverania)</taxon>
    </lineage>
</organism>
<feature type="region of interest" description="Disordered" evidence="1">
    <location>
        <begin position="92"/>
        <end position="137"/>
    </location>
</feature>
<gene>
    <name evidence="3" type="ORF">PFMC_04586</name>
</gene>
<reference evidence="3 4" key="2">
    <citation type="submission" date="2013-02" db="EMBL/GenBank/DDBJ databases">
        <title>The Genome Sequence of Plasmodium falciparum CAMP/Malaysia.</title>
        <authorList>
            <consortium name="The Broad Institute Genome Sequencing Platform"/>
            <consortium name="The Broad Institute Genome Sequencing Center for Infectious Disease"/>
            <person name="Neafsey D."/>
            <person name="Cheeseman I."/>
            <person name="Volkman S."/>
            <person name="Adams J."/>
            <person name="Walker B."/>
            <person name="Young S.K."/>
            <person name="Zeng Q."/>
            <person name="Gargeya S."/>
            <person name="Fitzgerald M."/>
            <person name="Haas B."/>
            <person name="Abouelleil A."/>
            <person name="Alvarado L."/>
            <person name="Arachchi H.M."/>
            <person name="Berlin A.M."/>
            <person name="Chapman S.B."/>
            <person name="Dewar J."/>
            <person name="Goldberg J."/>
            <person name="Griggs A."/>
            <person name="Gujja S."/>
            <person name="Hansen M."/>
            <person name="Howarth C."/>
            <person name="Imamovic A."/>
            <person name="Larimer J."/>
            <person name="McCowan C."/>
            <person name="Murphy C."/>
            <person name="Neiman D."/>
            <person name="Pearson M."/>
            <person name="Priest M."/>
            <person name="Roberts A."/>
            <person name="Saif S."/>
            <person name="Shea T."/>
            <person name="Sisk P."/>
            <person name="Sykes S."/>
            <person name="Wortman J."/>
            <person name="Nusbaum C."/>
            <person name="Birren B."/>
        </authorList>
    </citation>
    <scope>NUCLEOTIDE SEQUENCE [LARGE SCALE GENOMIC DNA]</scope>
    <source>
        <strain evidence="3 4">CAMP/Malaysia</strain>
    </source>
</reference>
<evidence type="ECO:0000313" key="3">
    <source>
        <dbReference type="EMBL" id="ETW59562.1"/>
    </source>
</evidence>
<feature type="region of interest" description="Disordered" evidence="1">
    <location>
        <begin position="1"/>
        <end position="34"/>
    </location>
</feature>
<feature type="compositionally biased region" description="Polar residues" evidence="1">
    <location>
        <begin position="1"/>
        <end position="23"/>
    </location>
</feature>
<dbReference type="PANTHER" id="PTHR13270:SF14">
    <property type="entry name" value="SEX DETERMINATION AND DOSAGE COMPENSATION PROTEIN SDC-2"/>
    <property type="match status" value="1"/>
</dbReference>
<sequence length="242" mass="27767">MELSKPNVSMDNTNNSPISNSEITESDDIDNSENIHTSHMSDIESTQTSHRSNTHGQQISDIVEDQITHPSNIGGEKITHNDEISITGERNNISDVNDYSESSNIFENGDSTINTSTRNTSSTHDEPMETHGPNEKFHMFGSPYVTEEDYTEKHDYDKHEDFNNERYSNHNKMDDFVYNAGGVVCCVLFFASITFFSMDRSNKDECDFDMCEEVYNNDHLSNYADKEEIIEIVFDENEEKYF</sequence>
<evidence type="ECO:0000256" key="1">
    <source>
        <dbReference type="SAM" id="MobiDB-lite"/>
    </source>
</evidence>
<feature type="compositionally biased region" description="Low complexity" evidence="1">
    <location>
        <begin position="111"/>
        <end position="122"/>
    </location>
</feature>
<accession>A0A024X1Z5</accession>
<proteinExistence type="predicted"/>
<dbReference type="EMBL" id="KI927543">
    <property type="protein sequence ID" value="ETW59562.1"/>
    <property type="molecule type" value="Genomic_DNA"/>
</dbReference>
<dbReference type="AlphaFoldDB" id="A0A024X1Z5"/>
<evidence type="ECO:0000256" key="2">
    <source>
        <dbReference type="SAM" id="Phobius"/>
    </source>
</evidence>
<keyword evidence="2" id="KW-1133">Transmembrane helix</keyword>
<keyword evidence="2" id="KW-0812">Transmembrane</keyword>
<reference evidence="3 4" key="1">
    <citation type="submission" date="2013-02" db="EMBL/GenBank/DDBJ databases">
        <title>The Genome Annotation of Plasmodium falciparum CAMP/Malaysia.</title>
        <authorList>
            <consortium name="The Broad Institute Genome Sequencing Platform"/>
            <consortium name="The Broad Institute Genome Sequencing Center for Infectious Disease"/>
            <person name="Neafsey D."/>
            <person name="Hoffman S."/>
            <person name="Volkman S."/>
            <person name="Rosenthal P."/>
            <person name="Walker B."/>
            <person name="Young S.K."/>
            <person name="Zeng Q."/>
            <person name="Gargeya S."/>
            <person name="Fitzgerald M."/>
            <person name="Haas B."/>
            <person name="Abouelleil A."/>
            <person name="Allen A.W."/>
            <person name="Alvarado L."/>
            <person name="Arachchi H.M."/>
            <person name="Berlin A.M."/>
            <person name="Chapman S.B."/>
            <person name="Gainer-Dewar J."/>
            <person name="Goldberg J."/>
            <person name="Griggs A."/>
            <person name="Gujja S."/>
            <person name="Hansen M."/>
            <person name="Howarth C."/>
            <person name="Imamovic A."/>
            <person name="Ireland A."/>
            <person name="Larimer J."/>
            <person name="McCowan C."/>
            <person name="Murphy C."/>
            <person name="Pearson M."/>
            <person name="Poon T.W."/>
            <person name="Priest M."/>
            <person name="Roberts A."/>
            <person name="Saif S."/>
            <person name="Shea T."/>
            <person name="Sisk P."/>
            <person name="Sykes S."/>
            <person name="Wortman J."/>
            <person name="Nusbaum C."/>
            <person name="Birren B."/>
        </authorList>
    </citation>
    <scope>NUCLEOTIDE SEQUENCE [LARGE SCALE GENOMIC DNA]</scope>
    <source>
        <strain evidence="3 4">CAMP/Malaysia</strain>
    </source>
</reference>
<dbReference type="Proteomes" id="UP000030694">
    <property type="component" value="Unassembled WGS sequence"/>
</dbReference>
<feature type="transmembrane region" description="Helical" evidence="2">
    <location>
        <begin position="176"/>
        <end position="198"/>
    </location>
</feature>